<evidence type="ECO:0000256" key="1">
    <source>
        <dbReference type="SAM" id="Phobius"/>
    </source>
</evidence>
<dbReference type="EMBL" id="CP121689">
    <property type="protein sequence ID" value="WZL75349.1"/>
    <property type="molecule type" value="Genomic_DNA"/>
</dbReference>
<name>A0ABZ2YC64_9BACT</name>
<dbReference type="Proteomes" id="UP001461341">
    <property type="component" value="Chromosome"/>
</dbReference>
<evidence type="ECO:0000313" key="3">
    <source>
        <dbReference type="Proteomes" id="UP001461341"/>
    </source>
</evidence>
<gene>
    <name evidence="2" type="ORF">QBE54_07045</name>
</gene>
<organism evidence="2 3">
    <name type="scientific">Thermatribacter velox</name>
    <dbReference type="NCBI Taxonomy" id="3039681"/>
    <lineage>
        <taxon>Bacteria</taxon>
        <taxon>Pseudomonadati</taxon>
        <taxon>Atribacterota</taxon>
        <taxon>Atribacteria</taxon>
        <taxon>Atribacterales</taxon>
        <taxon>Thermatribacteraceae</taxon>
        <taxon>Thermatribacter</taxon>
    </lineage>
</organism>
<reference evidence="2 3" key="1">
    <citation type="submission" date="2023-03" db="EMBL/GenBank/DDBJ databases">
        <title>Novel Species.</title>
        <authorList>
            <person name="Ma S."/>
        </authorList>
    </citation>
    <scope>NUCLEOTIDE SEQUENCE [LARGE SCALE GENOMIC DNA]</scope>
    <source>
        <strain evidence="2 3">B11</strain>
    </source>
</reference>
<keyword evidence="3" id="KW-1185">Reference proteome</keyword>
<dbReference type="Pfam" id="PF07963">
    <property type="entry name" value="N_methyl"/>
    <property type="match status" value="1"/>
</dbReference>
<dbReference type="InterPro" id="IPR012902">
    <property type="entry name" value="N_methyl_site"/>
</dbReference>
<evidence type="ECO:0000313" key="2">
    <source>
        <dbReference type="EMBL" id="WZL75349.1"/>
    </source>
</evidence>
<proteinExistence type="predicted"/>
<dbReference type="PROSITE" id="PS00409">
    <property type="entry name" value="PROKAR_NTER_METHYL"/>
    <property type="match status" value="1"/>
</dbReference>
<keyword evidence="1" id="KW-0472">Membrane</keyword>
<accession>A0ABZ2YC64</accession>
<dbReference type="RefSeq" id="WP_369017496.1">
    <property type="nucleotide sequence ID" value="NZ_CP121689.1"/>
</dbReference>
<keyword evidence="1" id="KW-1133">Transmembrane helix</keyword>
<keyword evidence="1" id="KW-0812">Transmembrane</keyword>
<feature type="transmembrane region" description="Helical" evidence="1">
    <location>
        <begin position="20"/>
        <end position="38"/>
    </location>
</feature>
<protein>
    <submittedName>
        <fullName evidence="2">Prepilin-type N-terminal cleavage/methylation domain-containing protein</fullName>
    </submittedName>
</protein>
<sequence length="162" mass="18338">MLWKRWLLSNKEEGFSLLEVLLAIFLLGAVVASFFFFLRNFSAYQLKSQLSFEEEASELVASLAVLDLLRYGSSPLAHTQGTRLKVWMGRNPLEIYALQDALLIKNRGVANPVATLEGLRLSFRILPSEEGQFVEFTLDFQGSNGHHLRTLCGEVIGEKIYR</sequence>